<comment type="similarity">
    <text evidence="1">Belongs to the DNA2/NAM7 helicase family.</text>
</comment>
<dbReference type="PANTHER" id="PTHR43788">
    <property type="entry name" value="DNA2/NAM7 HELICASE FAMILY MEMBER"/>
    <property type="match status" value="1"/>
</dbReference>
<dbReference type="InterPro" id="IPR022966">
    <property type="entry name" value="RNase_II/R_CS"/>
</dbReference>
<dbReference type="InterPro" id="IPR050534">
    <property type="entry name" value="Coronavir_polyprotein_1ab"/>
</dbReference>
<gene>
    <name evidence="12" type="ORF">PEVE_00002243</name>
</gene>
<evidence type="ECO:0000256" key="6">
    <source>
        <dbReference type="ARBA" id="ARBA00022806"/>
    </source>
</evidence>
<dbReference type="InterPro" id="IPR001900">
    <property type="entry name" value="RNase_II/R"/>
</dbReference>
<keyword evidence="3" id="KW-0547">Nucleotide-binding</keyword>
<evidence type="ECO:0000256" key="3">
    <source>
        <dbReference type="ARBA" id="ARBA00022741"/>
    </source>
</evidence>
<proteinExistence type="inferred from homology"/>
<feature type="region of interest" description="Disordered" evidence="10">
    <location>
        <begin position="340"/>
        <end position="407"/>
    </location>
</feature>
<feature type="compositionally biased region" description="Polar residues" evidence="10">
    <location>
        <begin position="1562"/>
        <end position="1571"/>
    </location>
</feature>
<evidence type="ECO:0000256" key="1">
    <source>
        <dbReference type="ARBA" id="ARBA00007913"/>
    </source>
</evidence>
<feature type="region of interest" description="Disordered" evidence="10">
    <location>
        <begin position="2469"/>
        <end position="2494"/>
    </location>
</feature>
<dbReference type="Gene3D" id="3.40.50.300">
    <property type="entry name" value="P-loop containing nucleotide triphosphate hydrolases"/>
    <property type="match status" value="4"/>
</dbReference>
<keyword evidence="4 9" id="KW-0863">Zinc-finger</keyword>
<keyword evidence="2 9" id="KW-0479">Metal-binding</keyword>
<evidence type="ECO:0000256" key="7">
    <source>
        <dbReference type="ARBA" id="ARBA00022833"/>
    </source>
</evidence>
<dbReference type="InterPro" id="IPR047187">
    <property type="entry name" value="SF1_C_Upf1"/>
</dbReference>
<feature type="region of interest" description="Disordered" evidence="10">
    <location>
        <begin position="242"/>
        <end position="290"/>
    </location>
</feature>
<feature type="compositionally biased region" description="Polar residues" evidence="10">
    <location>
        <begin position="1623"/>
        <end position="1641"/>
    </location>
</feature>
<dbReference type="InterPro" id="IPR036855">
    <property type="entry name" value="Znf_CCCH_sf"/>
</dbReference>
<dbReference type="SMART" id="SM00955">
    <property type="entry name" value="RNB"/>
    <property type="match status" value="1"/>
</dbReference>
<evidence type="ECO:0000259" key="11">
    <source>
        <dbReference type="PROSITE" id="PS50103"/>
    </source>
</evidence>
<dbReference type="InterPro" id="IPR000571">
    <property type="entry name" value="Znf_CCCH"/>
</dbReference>
<dbReference type="EMBL" id="CALNXI010001126">
    <property type="protein sequence ID" value="CAH3156589.1"/>
    <property type="molecule type" value="Genomic_DNA"/>
</dbReference>
<dbReference type="InterPro" id="IPR011990">
    <property type="entry name" value="TPR-like_helical_dom_sf"/>
</dbReference>
<reference evidence="12 13" key="1">
    <citation type="submission" date="2022-05" db="EMBL/GenBank/DDBJ databases">
        <authorList>
            <consortium name="Genoscope - CEA"/>
            <person name="William W."/>
        </authorList>
    </citation>
    <scope>NUCLEOTIDE SEQUENCE [LARGE SCALE GENOMIC DNA]</scope>
</reference>
<dbReference type="Pfam" id="PF13087">
    <property type="entry name" value="AAA_12"/>
    <property type="match status" value="2"/>
</dbReference>
<feature type="compositionally biased region" description="Basic residues" evidence="10">
    <location>
        <begin position="250"/>
        <end position="260"/>
    </location>
</feature>
<dbReference type="SUPFAM" id="SSF48452">
    <property type="entry name" value="TPR-like"/>
    <property type="match status" value="2"/>
</dbReference>
<dbReference type="InterPro" id="IPR012340">
    <property type="entry name" value="NA-bd_OB-fold"/>
</dbReference>
<dbReference type="Gene3D" id="1.25.40.10">
    <property type="entry name" value="Tetratricopeptide repeat domain"/>
    <property type="match status" value="2"/>
</dbReference>
<evidence type="ECO:0000256" key="8">
    <source>
        <dbReference type="ARBA" id="ARBA00022840"/>
    </source>
</evidence>
<feature type="domain" description="C3H1-type" evidence="11">
    <location>
        <begin position="558"/>
        <end position="586"/>
    </location>
</feature>
<feature type="region of interest" description="Disordered" evidence="10">
    <location>
        <begin position="1615"/>
        <end position="1654"/>
    </location>
</feature>
<feature type="compositionally biased region" description="Basic and acidic residues" evidence="10">
    <location>
        <begin position="369"/>
        <end position="383"/>
    </location>
</feature>
<feature type="compositionally biased region" description="Basic residues" evidence="10">
    <location>
        <begin position="384"/>
        <end position="394"/>
    </location>
</feature>
<dbReference type="InterPro" id="IPR041679">
    <property type="entry name" value="DNA2/NAM7-like_C"/>
</dbReference>
<name>A0ABN8Q3Q1_9CNID</name>
<comment type="caution">
    <text evidence="12">The sequence shown here is derived from an EMBL/GenBank/DDBJ whole genome shotgun (WGS) entry which is preliminary data.</text>
</comment>
<dbReference type="PANTHER" id="PTHR43788:SF16">
    <property type="entry name" value="HELICASE WITH ZINC FINGER 2"/>
    <property type="match status" value="1"/>
</dbReference>
<keyword evidence="8" id="KW-0067">ATP-binding</keyword>
<evidence type="ECO:0000256" key="5">
    <source>
        <dbReference type="ARBA" id="ARBA00022801"/>
    </source>
</evidence>
<accession>A0ABN8Q3Q1</accession>
<dbReference type="InterPro" id="IPR019734">
    <property type="entry name" value="TPR_rpt"/>
</dbReference>
<dbReference type="PROSITE" id="PS50103">
    <property type="entry name" value="ZF_C3H1"/>
    <property type="match status" value="1"/>
</dbReference>
<dbReference type="Gene3D" id="4.10.1000.10">
    <property type="entry name" value="Zinc finger, CCCH-type"/>
    <property type="match status" value="1"/>
</dbReference>
<sequence length="3318" mass="378997">MQGQSEMEPFLSLMANPDFHHYFAKGNIKFQMQDFSGAVEDFTQALDAMRDTSTWKVNALIRRAHCFLFLGRLDSSLQDSTEALNLSKEIEFQDGIFCSLFLKMRALEKLGDVRGAFQVAVSLKTVNFKKVRADIARLRDTLGRIFEEDRTGIEEFRDNLLSTGIDLFTKKRIKEAAEYFIEVVRVVCKLQFVPEAYIYKAKCHLELGEYQDSKDCCLAVLKEEPANEESNSILERVTSIIDKENDNKKAPKRKSAKKKSSTTAPVQPSVPEKKPAMNKKQRKNEELRRKKEMEQIRLELEEKQNAKEREKQERQLQIENNAMMEQVKDLPTYDVKAALDASGSGRKPSDKQTTTNEAFGGARPKQGKKNSEAKTIIDRQDTKKQHKDAIHKKSSNATSKKESDHAASKSFQDYTEVASLNAKVDNGNKAVSQWKTLEQISPLQIHKTLDLTGSTKGYDRAKSTQRTYPVNVKSKIPVQICKQYASGMERKESGAFANGHEELTLRTMQQGRAIENTRFRQHEDFDWYRKPQQRILGSLTINYLRKIESRPPPTDVLPETFQMCKWWKKRRLCKTGRLCTFAHGEEELKSWKALCANEQQASSFRSLEDLPFQSAAISCNNMVYSLSGVEVSSDKPSTVKICHRGDVRSHVYEWAFTVTFEISAVGVLRKIDLLHRYHSCYRLTKVKSFLNNEEAFSREPTDRWSFSLPSRLLDMKEGKMRVDIFVSFKTEKFDQTFTQCLRFDFGDRHCLQGLNVDIARKEALDAITATREKLKLDPCVWTEELVNVLVSSKDATYSVEDKKLLERYRLPSRIENVVSAQVMDVNLTSKNYKRGMHQLLFTEELFMKKEISRFVVQNFPLYIQKSFERQCYGMAFAGEGELFGVLKFLDTLQLDDAAGRLIVRKVQTAWLKLTETSTRDVHEALVEEVASWGVVLRLSRQICSALKLTDQGKVLVDLQFQLNRQPLCEWHFAIDRLGATHLNLLFPDQGASEANEETISNYLPLRHDNVEQAKVIKRIVWPDNNSTPLVVFGPFGTGKTFTLHHAIRHLVAMRNKRILLCTHTNSAADLHVELLHDYLTNENGLKAARPLRIYQQARRLETGSKIAKQYALIVNNAYALPSRKDVIDHRVVITTLATSKHLLKLQLNHGFFTHILIDEAAQALEPEALTPLALAGPNTHVVLTGDHMQMRPEVYSHFAREWGLQRSLPERLFDYYYQTETEMNSNVIFLTKNYRCHPDILKFPSDNFYGGKGEQGKGLIACSEEPAHPQLGPLLFFSAYGMEEARENSYINEAEAAEVVKRVKELTADWPACWGERDLSKIGVIAAYMAQVRAIRLLLRKENQELANVTVESIYNVQGKEFRAVFISTVRTSLTCQNVHGLGGFGAEQQSHWEFLSDSTLLNTAITRAKSLVAVIGEPVSLCTVGECRGNWRDYIRRCHDRKALYGTTFDELKKLITASLSRIPLNPAAHDFIPKSTANTHEEEKERGNASNFELEADNENQDYFQFPTQDQDKHPPETQMADENVIDGGSTADEDEQEELNGEVSDSSNNETSSRDVKTNEFSNTSQSTEIEEENVQCTFLDEFRREILEDETVFPTLFDNIIRALLEKCKETREDDARHQGSSHYFRSSKTAKTSQTRSKTENYSKHPATKFSSFDDLPTGDYTIRTVNGREEFQLLDLGFTRASSSREKPATTSSLQPNFLEPETLRRVMNENPKKYLPCTLRLNAESISSGYAMVWDTKTPDIKIKGPIRGVFDMDRIVVEKTMNQPLVTRDFLQFQGKIVGVLDHIISPHERQYVCRVDYENPQLLRPINKSLPRIVSLAGKNECMPFYKEIRDGNETKVKVDEIDLREFRSGKFLFLVQYLQWRSDCRFPIGIIVRKLSQEKTLAASLKILFAEHGIRRSFDVDIISHVQSEFPPSWSIPPEEYRTRKKIDGAFTVDPDGSKDLDDALTMEQLSEEIYLIGVHIADVAYFVKEGTPLDKEAFFRCTSYYPGHGNESIPMLPPELSENLCSLLPGKDRLCLSLFFRLTKEGQLVCPPEIERTIVRSHCKLSYSSAQSIIDSLQCVLQGESADIKKKIQCLSFLAQKRRVARMKEGAFDHWSNSDHISDDFKAHEMMMILANEEVAKLLYKNVAPIRAQLPPKDHRLNEWVSQYGHCIKYSLFLHGFYPKETLNKMSPKDENRSNSKEFKVQQSIWSQICDAAISKDQDNLQFLICNESHHPQMAVANSQFQRIQPKSQYVCKGEGDTNISHFSLGMPCYTHFTSPIRRYVDIQVHRLVLNIKSQGRTTNEPSRERVSKVCRRSTFAHDNSRKFEKGCSKIHLAAQLKEKSHETKAVIAIVDNKALSLEILDKEYNSLSTRQRKINLSKLNPHSVRFDQDGLRITLTWLLRMYIAPTTDIRLEPSDEKQEVEKLLCEKEGEKDEVLSLPGNNWQRIQEALRDEDYETLGDVVAKTDKYLNSAKRQAGFESARSHQKALNRKSSNDETESGHLYEKIMQLRRFYVVKIQLTANTIQGTLHPEVQLFKINPRIQICIEHRKYPRVCFASTTRYQASKQRYSSLDDYIRAWKPVLAMEAATGAVEEGDEFTIHHLKVNWKKTYSGKVEGSFSIPQGYCTERQIEFFGGDFVCVRVRQGDITLGTHPRDWRAGPKSERSFLKGRNNSFGKSCDDSDSFWVGHCIVRRVQVQELEDSNSSEVTMDLHQSSSNFPEELETKDHPHVLTLIHRSLIHRRMFSALCDCLQNASPLVQAICLGHDPVQDVPSSDHSIVEEHPTCGLKPLNRYQEAAVREALVKPLTLVQGPPGTGKTVTGVHIAYLFTKLNMQLLSHESSSHNTYTEPAKAPPQVIYCGPSNKSVDVVACKMLEIPELKIIRVYGDRKEEAEFPTPNRLKPLKHSTDDEDQTKTLNQELRKVSLHHVIRGGTCPFASEIREYDLKFAADRKGRVRSSDTEVTKYKELIGKAKEWVLTSSGVQVILCTCAVAGSPRIVSCCNNIQQCIVDECGMCLELESLVPILFSKARQVVLIGDHKQLQPVILDDVAKKLGLNVSMFERLSTRSIMLELQYRMHENICKFPSKYFYEEKLKTDKTVPNDDPPLQSFWPAQRIQPGTKLPIAFCHVEGEEEASAIKTSHSNEQSKANMQEVRKVVGVMCDGLQISILKLCAMINDRYMSNVLATMLMLLGLKKRVHQKNIAILSPYREQRQRISDALKKETCKEVLVTTITKSQGNLQLNSQINILYLILFNVHLTINLIKSQFLGSEWDYVIISLVRSMKKEDIEREPSLSWLREHLGFLTDDHQMNVGITRARRGLCII</sequence>
<dbReference type="InterPro" id="IPR041677">
    <property type="entry name" value="DNA2/NAM7_AAA_11"/>
</dbReference>
<dbReference type="InterPro" id="IPR056787">
    <property type="entry name" value="OB_HELZ2"/>
</dbReference>
<dbReference type="Proteomes" id="UP001159427">
    <property type="component" value="Unassembled WGS sequence"/>
</dbReference>
<evidence type="ECO:0000256" key="10">
    <source>
        <dbReference type="SAM" id="MobiDB-lite"/>
    </source>
</evidence>
<evidence type="ECO:0000256" key="4">
    <source>
        <dbReference type="ARBA" id="ARBA00022771"/>
    </source>
</evidence>
<dbReference type="Pfam" id="PF25049">
    <property type="entry name" value="OB_HELZ2"/>
    <property type="match status" value="1"/>
</dbReference>
<feature type="region of interest" description="Disordered" evidence="10">
    <location>
        <begin position="1507"/>
        <end position="1576"/>
    </location>
</feature>
<dbReference type="SUPFAM" id="SSF50249">
    <property type="entry name" value="Nucleic acid-binding proteins"/>
    <property type="match status" value="1"/>
</dbReference>
<feature type="zinc finger region" description="C3H1-type" evidence="9">
    <location>
        <begin position="558"/>
        <end position="586"/>
    </location>
</feature>
<feature type="region of interest" description="Disordered" evidence="10">
    <location>
        <begin position="2888"/>
        <end position="2907"/>
    </location>
</feature>
<organism evidence="12 13">
    <name type="scientific">Porites evermanni</name>
    <dbReference type="NCBI Taxonomy" id="104178"/>
    <lineage>
        <taxon>Eukaryota</taxon>
        <taxon>Metazoa</taxon>
        <taxon>Cnidaria</taxon>
        <taxon>Anthozoa</taxon>
        <taxon>Hexacorallia</taxon>
        <taxon>Scleractinia</taxon>
        <taxon>Fungiina</taxon>
        <taxon>Poritidae</taxon>
        <taxon>Porites</taxon>
    </lineage>
</organism>
<protein>
    <recommendedName>
        <fullName evidence="11">C3H1-type domain-containing protein</fullName>
    </recommendedName>
</protein>
<dbReference type="PROSITE" id="PS01175">
    <property type="entry name" value="RIBONUCLEASE_II"/>
    <property type="match status" value="1"/>
</dbReference>
<keyword evidence="7 9" id="KW-0862">Zinc</keyword>
<dbReference type="CDD" id="cd18808">
    <property type="entry name" value="SF1_C_Upf1"/>
    <property type="match status" value="2"/>
</dbReference>
<evidence type="ECO:0000256" key="9">
    <source>
        <dbReference type="PROSITE-ProRule" id="PRU00723"/>
    </source>
</evidence>
<evidence type="ECO:0000313" key="12">
    <source>
        <dbReference type="EMBL" id="CAH3156589.1"/>
    </source>
</evidence>
<feature type="compositionally biased region" description="Acidic residues" evidence="10">
    <location>
        <begin position="1534"/>
        <end position="1543"/>
    </location>
</feature>
<dbReference type="Pfam" id="PF13086">
    <property type="entry name" value="AAA_11"/>
    <property type="match status" value="3"/>
</dbReference>
<dbReference type="Pfam" id="PF00773">
    <property type="entry name" value="RNB"/>
    <property type="match status" value="1"/>
</dbReference>
<dbReference type="SUPFAM" id="SSF52540">
    <property type="entry name" value="P-loop containing nucleoside triphosphate hydrolases"/>
    <property type="match status" value="2"/>
</dbReference>
<dbReference type="SMART" id="SM00028">
    <property type="entry name" value="TPR"/>
    <property type="match status" value="3"/>
</dbReference>
<evidence type="ECO:0000256" key="2">
    <source>
        <dbReference type="ARBA" id="ARBA00022723"/>
    </source>
</evidence>
<dbReference type="InterPro" id="IPR027417">
    <property type="entry name" value="P-loop_NTPase"/>
</dbReference>
<dbReference type="SUPFAM" id="SSF90229">
    <property type="entry name" value="CCCH zinc finger"/>
    <property type="match status" value="1"/>
</dbReference>
<feature type="non-terminal residue" evidence="12">
    <location>
        <position position="3318"/>
    </location>
</feature>
<keyword evidence="6" id="KW-0347">Helicase</keyword>
<evidence type="ECO:0000313" key="13">
    <source>
        <dbReference type="Proteomes" id="UP001159427"/>
    </source>
</evidence>
<keyword evidence="13" id="KW-1185">Reference proteome</keyword>
<keyword evidence="5" id="KW-0378">Hydrolase</keyword>